<organism evidence="2 3">
    <name type="scientific">Halonotius aquaticus</name>
    <dbReference type="NCBI Taxonomy" id="2216978"/>
    <lineage>
        <taxon>Archaea</taxon>
        <taxon>Methanobacteriati</taxon>
        <taxon>Methanobacteriota</taxon>
        <taxon>Stenosarchaea group</taxon>
        <taxon>Halobacteria</taxon>
        <taxon>Halobacteriales</taxon>
        <taxon>Haloferacaceae</taxon>
        <taxon>Halonotius</taxon>
    </lineage>
</organism>
<dbReference type="NCBIfam" id="TIGR03604">
    <property type="entry name" value="TOMM_cyclo_SagD"/>
    <property type="match status" value="1"/>
</dbReference>
<evidence type="ECO:0000259" key="1">
    <source>
        <dbReference type="PROSITE" id="PS51664"/>
    </source>
</evidence>
<evidence type="ECO:0000313" key="3">
    <source>
        <dbReference type="Proteomes" id="UP000276588"/>
    </source>
</evidence>
<dbReference type="PANTHER" id="PTHR37809">
    <property type="entry name" value="RIBOSOMAL PROTEIN S12 METHYLTHIOTRANSFERASE ACCESSORY FACTOR YCAO"/>
    <property type="match status" value="1"/>
</dbReference>
<dbReference type="Gene3D" id="3.30.1330.230">
    <property type="match status" value="1"/>
</dbReference>
<comment type="caution">
    <text evidence="2">The sequence shown here is derived from an EMBL/GenBank/DDBJ whole genome shotgun (WGS) entry which is preliminary data.</text>
</comment>
<gene>
    <name evidence="2" type="ORF">DM826_09420</name>
</gene>
<sequence>MELAVCGRGPAVDAIAAAAEDIDGTVRQIEPATLSDDPTSLPATGAVVAPAGAEVFPAATDHFDRWVAVEIGGLGGYPIDDIDAAVTTFGPDTACYRCLTHRVGAHEDASGESPHGDRSMVRLAGAIAGNRLISLLAGETTAGTIRELPGPERHLLSVPDCDCGSEEGPSRSLPLTHRSVDVDDALTRAERAVDERVGLVTSVGERESFPVPYYIADIADTTGFSDTAAADFAAGVDPDWDRAYMKAIGEALERYSAGVYRTRAATRGSERTLAAPISPRRFVRPEGFDHPEPDHRIDWIEGRSLPDGEGVSLPAEFVWFPPPTQRYRPAITTGLGLGNSPVEAVLAGLYEVIERDATMLAWYSTFEPLGLTVDDDVVDELTKRARAESLTVTLLLVTQDIDVPVVAAAVHRDGEWPQFAVGSGANLAPVFAARSALAEALQNWMELRTMGPEMAADQGGAIAEYAELPAAAESFVAPDSQIPAERIGEPAVTGAAELRAVCDRLSAVDLGAYAARLTTRDVDALGFEAVRAVVPEAQPLFTGEPYFGERARSVPESMGFEPRLDRSYHPYP</sequence>
<name>A0A3A6Q0B3_9EURY</name>
<dbReference type="InterPro" id="IPR003776">
    <property type="entry name" value="YcaO-like_dom"/>
</dbReference>
<accession>A0A3A6Q0B3</accession>
<protein>
    <submittedName>
        <fullName evidence="2">Bacteriocin biosynthesis protein SagD</fullName>
    </submittedName>
</protein>
<dbReference type="RefSeq" id="WP_120103146.1">
    <property type="nucleotide sequence ID" value="NZ_QKNY01000014.1"/>
</dbReference>
<dbReference type="InterPro" id="IPR027624">
    <property type="entry name" value="TOMM_cyclo_SagD"/>
</dbReference>
<dbReference type="PANTHER" id="PTHR37809:SF1">
    <property type="entry name" value="RIBOSOMAL PROTEIN S12 METHYLTHIOTRANSFERASE ACCESSORY FACTOR YCAO"/>
    <property type="match status" value="1"/>
</dbReference>
<dbReference type="OrthoDB" id="7433at2157"/>
<dbReference type="EMBL" id="QKNY01000014">
    <property type="protein sequence ID" value="RJX42581.1"/>
    <property type="molecule type" value="Genomic_DNA"/>
</dbReference>
<reference evidence="2 3" key="1">
    <citation type="submission" date="2018-06" db="EMBL/GenBank/DDBJ databases">
        <title>Halonotius sp. F13-13 a new haloarchaeeon isolated from a solar saltern from Isla Cristina, Huelva, Spain.</title>
        <authorList>
            <person name="Duran-Viseras A."/>
            <person name="Sanchez-Porro C."/>
            <person name="Ventosa A."/>
        </authorList>
    </citation>
    <scope>NUCLEOTIDE SEQUENCE [LARGE SCALE GENOMIC DNA]</scope>
    <source>
        <strain evidence="2 3">F13-13</strain>
    </source>
</reference>
<evidence type="ECO:0000313" key="2">
    <source>
        <dbReference type="EMBL" id="RJX42581.1"/>
    </source>
</evidence>
<feature type="domain" description="YcaO" evidence="1">
    <location>
        <begin position="235"/>
        <end position="572"/>
    </location>
</feature>
<proteinExistence type="predicted"/>
<dbReference type="Proteomes" id="UP000276588">
    <property type="component" value="Unassembled WGS sequence"/>
</dbReference>
<keyword evidence="3" id="KW-1185">Reference proteome</keyword>
<dbReference type="Pfam" id="PF02624">
    <property type="entry name" value="YcaO"/>
    <property type="match status" value="1"/>
</dbReference>
<dbReference type="PROSITE" id="PS51664">
    <property type="entry name" value="YCAO"/>
    <property type="match status" value="1"/>
</dbReference>
<dbReference type="AlphaFoldDB" id="A0A3A6Q0B3"/>